<dbReference type="EMBL" id="SAUW01000012">
    <property type="protein sequence ID" value="RWR10561.1"/>
    <property type="molecule type" value="Genomic_DNA"/>
</dbReference>
<evidence type="ECO:0000313" key="2">
    <source>
        <dbReference type="EMBL" id="RWR10561.1"/>
    </source>
</evidence>
<dbReference type="Gene3D" id="2.60.40.1890">
    <property type="entry name" value="PCu(A)C copper chaperone"/>
    <property type="match status" value="1"/>
</dbReference>
<dbReference type="InterPro" id="IPR036182">
    <property type="entry name" value="PCuAC_sf"/>
</dbReference>
<name>A0A443ISK5_9RHOB</name>
<feature type="signal peptide" evidence="1">
    <location>
        <begin position="1"/>
        <end position="18"/>
    </location>
</feature>
<comment type="caution">
    <text evidence="2">The sequence shown here is derived from an EMBL/GenBank/DDBJ whole genome shotgun (WGS) entry which is preliminary data.</text>
</comment>
<dbReference type="Pfam" id="PF04314">
    <property type="entry name" value="PCuAC"/>
    <property type="match status" value="1"/>
</dbReference>
<keyword evidence="3" id="KW-1185">Reference proteome</keyword>
<keyword evidence="1" id="KW-0732">Signal</keyword>
<dbReference type="InterPro" id="IPR058248">
    <property type="entry name" value="Lxx211020-like"/>
</dbReference>
<dbReference type="InterPro" id="IPR007410">
    <property type="entry name" value="LpqE-like"/>
</dbReference>
<dbReference type="PANTHER" id="PTHR36302">
    <property type="entry name" value="BLR7088 PROTEIN"/>
    <property type="match status" value="1"/>
</dbReference>
<evidence type="ECO:0000313" key="3">
    <source>
        <dbReference type="Proteomes" id="UP000285710"/>
    </source>
</evidence>
<dbReference type="PANTHER" id="PTHR36302:SF1">
    <property type="entry name" value="COPPER CHAPERONE PCU(A)C"/>
    <property type="match status" value="1"/>
</dbReference>
<organism evidence="2 3">
    <name type="scientific">Paenirhodobacter populi</name>
    <dbReference type="NCBI Taxonomy" id="2306993"/>
    <lineage>
        <taxon>Bacteria</taxon>
        <taxon>Pseudomonadati</taxon>
        <taxon>Pseudomonadota</taxon>
        <taxon>Alphaproteobacteria</taxon>
        <taxon>Rhodobacterales</taxon>
        <taxon>Rhodobacter group</taxon>
        <taxon>Paenirhodobacter</taxon>
    </lineage>
</organism>
<evidence type="ECO:0000256" key="1">
    <source>
        <dbReference type="SAM" id="SignalP"/>
    </source>
</evidence>
<dbReference type="AlphaFoldDB" id="A0A443ISK5"/>
<dbReference type="SUPFAM" id="SSF110087">
    <property type="entry name" value="DR1885-like metal-binding protein"/>
    <property type="match status" value="1"/>
</dbReference>
<reference evidence="2 3" key="2">
    <citation type="submission" date="2019-01" db="EMBL/GenBank/DDBJ databases">
        <authorList>
            <person name="Li Y."/>
        </authorList>
    </citation>
    <scope>NUCLEOTIDE SEQUENCE [LARGE SCALE GENOMIC DNA]</scope>
    <source>
        <strain evidence="2 3">2D-5</strain>
    </source>
</reference>
<proteinExistence type="predicted"/>
<dbReference type="Proteomes" id="UP000285710">
    <property type="component" value="Unassembled WGS sequence"/>
</dbReference>
<feature type="chain" id="PRO_5019149452" evidence="1">
    <location>
        <begin position="19"/>
        <end position="146"/>
    </location>
</feature>
<gene>
    <name evidence="2" type="ORF">D2T33_12985</name>
</gene>
<reference evidence="2 3" key="1">
    <citation type="submission" date="2019-01" db="EMBL/GenBank/DDBJ databases">
        <title>Sinorhodobacter populi sp. nov. isolated from the symptomatic bark tissue of Populus euramericana canker.</title>
        <authorList>
            <person name="Xu G."/>
        </authorList>
    </citation>
    <scope>NUCLEOTIDE SEQUENCE [LARGE SCALE GENOMIC DNA]</scope>
    <source>
        <strain evidence="2 3">2D-5</strain>
    </source>
</reference>
<sequence>MKTVFLCAALCAPGCVMAQDLRISDACIRAPMPGAPVVSGYLTITNPGPVADRLTGGRADFAEVVQVHGMTMDGEVMRMRQRVDGLPVPAGETVTLQPGGDHLMFTGLNFAPKSGDTVQVTLTFDHAGPVTLPMPVCAGGPAGRVQ</sequence>
<dbReference type="RefSeq" id="WP_128270047.1">
    <property type="nucleotide sequence ID" value="NZ_SAUW01000012.1"/>
</dbReference>
<accession>A0A443ISK5</accession>
<protein>
    <submittedName>
        <fullName evidence="2">Copper chaperone PCu(A)C</fullName>
    </submittedName>
</protein>